<keyword evidence="2" id="KW-1185">Reference proteome</keyword>
<dbReference type="Proteomes" id="UP001153737">
    <property type="component" value="Chromosome 11"/>
</dbReference>
<gene>
    <name evidence="1" type="ORF">PHAECO_LOCUS2760</name>
</gene>
<dbReference type="OrthoDB" id="6772076at2759"/>
<evidence type="ECO:0000313" key="1">
    <source>
        <dbReference type="EMBL" id="CAG9814682.1"/>
    </source>
</evidence>
<sequence>MYSHTFGINEWMMKHWVNSGVNNDLKDSRDLNVPTRQRLSNEMKQKMELMKEFSKDLPKLESHYCRASTSKLYLEPLFQTKMDVYRLHKEHCIQNNMTALCAISFKQEMKKLNIGIHRPKKDQCDLCIGHKTRNISNEIYDNHIRRKDQARRQNQEDKDLACTRKDDDGLWMFRR</sequence>
<organism evidence="1 2">
    <name type="scientific">Phaedon cochleariae</name>
    <name type="common">Mustard beetle</name>
    <dbReference type="NCBI Taxonomy" id="80249"/>
    <lineage>
        <taxon>Eukaryota</taxon>
        <taxon>Metazoa</taxon>
        <taxon>Ecdysozoa</taxon>
        <taxon>Arthropoda</taxon>
        <taxon>Hexapoda</taxon>
        <taxon>Insecta</taxon>
        <taxon>Pterygota</taxon>
        <taxon>Neoptera</taxon>
        <taxon>Endopterygota</taxon>
        <taxon>Coleoptera</taxon>
        <taxon>Polyphaga</taxon>
        <taxon>Cucujiformia</taxon>
        <taxon>Chrysomeloidea</taxon>
        <taxon>Chrysomelidae</taxon>
        <taxon>Chrysomelinae</taxon>
        <taxon>Chrysomelini</taxon>
        <taxon>Phaedon</taxon>
    </lineage>
</organism>
<protein>
    <submittedName>
        <fullName evidence="1">Uncharacterized protein</fullName>
    </submittedName>
</protein>
<reference evidence="1" key="1">
    <citation type="submission" date="2022-01" db="EMBL/GenBank/DDBJ databases">
        <authorList>
            <person name="King R."/>
        </authorList>
    </citation>
    <scope>NUCLEOTIDE SEQUENCE</scope>
</reference>
<evidence type="ECO:0000313" key="2">
    <source>
        <dbReference type="Proteomes" id="UP001153737"/>
    </source>
</evidence>
<accession>A0A9N9SCN7</accession>
<proteinExistence type="predicted"/>
<reference evidence="1" key="2">
    <citation type="submission" date="2022-10" db="EMBL/GenBank/DDBJ databases">
        <authorList>
            <consortium name="ENA_rothamsted_submissions"/>
            <consortium name="culmorum"/>
            <person name="King R."/>
        </authorList>
    </citation>
    <scope>NUCLEOTIDE SEQUENCE</scope>
</reference>
<dbReference type="EMBL" id="OU896717">
    <property type="protein sequence ID" value="CAG9814682.1"/>
    <property type="molecule type" value="Genomic_DNA"/>
</dbReference>
<name>A0A9N9SCN7_PHACE</name>
<dbReference type="AlphaFoldDB" id="A0A9N9SCN7"/>